<proteinExistence type="predicted"/>
<reference evidence="3" key="1">
    <citation type="submission" date="2017-02" db="UniProtKB">
        <authorList>
            <consortium name="WormBaseParasite"/>
        </authorList>
    </citation>
    <scope>IDENTIFICATION</scope>
</reference>
<organism evidence="3">
    <name type="scientific">Anisakis simplex</name>
    <name type="common">Herring worm</name>
    <dbReference type="NCBI Taxonomy" id="6269"/>
    <lineage>
        <taxon>Eukaryota</taxon>
        <taxon>Metazoa</taxon>
        <taxon>Ecdysozoa</taxon>
        <taxon>Nematoda</taxon>
        <taxon>Chromadorea</taxon>
        <taxon>Rhabditida</taxon>
        <taxon>Spirurina</taxon>
        <taxon>Ascaridomorpha</taxon>
        <taxon>Ascaridoidea</taxon>
        <taxon>Anisakidae</taxon>
        <taxon>Anisakis</taxon>
        <taxon>Anisakis simplex complex</taxon>
    </lineage>
</organism>
<sequence>MSLSTIDPARQAMDALNNRCVCLMPVLHFAIEILAPNASTKTGSAASSSRIVLLRARHGLSSGAILRSVLAKFSVDYDSCIVVLSGTLEVIASHISVGTIGSRCVTVMTQQQFQGSLFGQQIKFTCASSSFTSPSIFVQPNFSVLFFVS</sequence>
<protein>
    <submittedName>
        <fullName evidence="3">Regulator of G-protein signaling rgs-6 (inferred by orthology to a C. elegans protein)</fullName>
    </submittedName>
</protein>
<dbReference type="OrthoDB" id="196547at2759"/>
<dbReference type="EMBL" id="UYRR01031218">
    <property type="protein sequence ID" value="VDK47759.1"/>
    <property type="molecule type" value="Genomic_DNA"/>
</dbReference>
<evidence type="ECO:0000313" key="3">
    <source>
        <dbReference type="WBParaSite" id="ASIM_0001314901-mRNA-1"/>
    </source>
</evidence>
<keyword evidence="2" id="KW-1185">Reference proteome</keyword>
<evidence type="ECO:0000313" key="2">
    <source>
        <dbReference type="Proteomes" id="UP000267096"/>
    </source>
</evidence>
<evidence type="ECO:0000313" key="1">
    <source>
        <dbReference type="EMBL" id="VDK47759.1"/>
    </source>
</evidence>
<accession>A0A0M3JXQ9</accession>
<name>A0A0M3JXQ9_ANISI</name>
<gene>
    <name evidence="1" type="ORF">ASIM_LOCUS12615</name>
</gene>
<dbReference type="AlphaFoldDB" id="A0A0M3JXQ9"/>
<dbReference type="WBParaSite" id="ASIM_0001314901-mRNA-1">
    <property type="protein sequence ID" value="ASIM_0001314901-mRNA-1"/>
    <property type="gene ID" value="ASIM_0001314901"/>
</dbReference>
<dbReference type="Proteomes" id="UP000267096">
    <property type="component" value="Unassembled WGS sequence"/>
</dbReference>
<reference evidence="1 2" key="2">
    <citation type="submission" date="2018-11" db="EMBL/GenBank/DDBJ databases">
        <authorList>
            <consortium name="Pathogen Informatics"/>
        </authorList>
    </citation>
    <scope>NUCLEOTIDE SEQUENCE [LARGE SCALE GENOMIC DNA]</scope>
</reference>